<feature type="region of interest" description="Disordered" evidence="1">
    <location>
        <begin position="55"/>
        <end position="89"/>
    </location>
</feature>
<protein>
    <submittedName>
        <fullName evidence="2">Putative secreted protein</fullName>
    </submittedName>
</protein>
<proteinExistence type="predicted"/>
<organism evidence="2">
    <name type="scientific">Ixodes ricinus</name>
    <name type="common">Common tick</name>
    <name type="synonym">Acarus ricinus</name>
    <dbReference type="NCBI Taxonomy" id="34613"/>
    <lineage>
        <taxon>Eukaryota</taxon>
        <taxon>Metazoa</taxon>
        <taxon>Ecdysozoa</taxon>
        <taxon>Arthropoda</taxon>
        <taxon>Chelicerata</taxon>
        <taxon>Arachnida</taxon>
        <taxon>Acari</taxon>
        <taxon>Parasitiformes</taxon>
        <taxon>Ixodida</taxon>
        <taxon>Ixodoidea</taxon>
        <taxon>Ixodidae</taxon>
        <taxon>Ixodinae</taxon>
        <taxon>Ixodes</taxon>
    </lineage>
</organism>
<name>A0A6B0UM53_IXORI</name>
<accession>A0A6B0UM53</accession>
<evidence type="ECO:0000313" key="2">
    <source>
        <dbReference type="EMBL" id="MXU90746.1"/>
    </source>
</evidence>
<feature type="compositionally biased region" description="Basic and acidic residues" evidence="1">
    <location>
        <begin position="67"/>
        <end position="76"/>
    </location>
</feature>
<sequence length="117" mass="12355">MLRSRTGLQLGFALCASFLGRLSMRRLAAILADLNSPMEVPLATCASEPGFTPCPGGPSKRSLIRAHLGDPDKGPTERASGPPSALRAATGMRDSVRQPLMLCSPVRTCCRSSVYPA</sequence>
<dbReference type="AlphaFoldDB" id="A0A6B0UM53"/>
<dbReference type="EMBL" id="GIFC01008663">
    <property type="protein sequence ID" value="MXU90746.1"/>
    <property type="molecule type" value="Transcribed_RNA"/>
</dbReference>
<evidence type="ECO:0000256" key="1">
    <source>
        <dbReference type="SAM" id="MobiDB-lite"/>
    </source>
</evidence>
<reference evidence="2" key="1">
    <citation type="submission" date="2019-12" db="EMBL/GenBank/DDBJ databases">
        <title>An insight into the sialome of adult female Ixodes ricinus ticks feeding for 6 days.</title>
        <authorList>
            <person name="Perner J."/>
            <person name="Ribeiro J.M.C."/>
        </authorList>
    </citation>
    <scope>NUCLEOTIDE SEQUENCE</scope>
    <source>
        <strain evidence="2">Semi-engorged</strain>
        <tissue evidence="2">Salivary glands</tissue>
    </source>
</reference>